<dbReference type="Pfam" id="PF00067">
    <property type="entry name" value="p450"/>
    <property type="match status" value="1"/>
</dbReference>
<gene>
    <name evidence="8" type="ORF">HYDPIDRAFT_101775</name>
</gene>
<dbReference type="InterPro" id="IPR036396">
    <property type="entry name" value="Cyt_P450_sf"/>
</dbReference>
<evidence type="ECO:0000256" key="6">
    <source>
        <dbReference type="PIRSR" id="PIRSR602403-1"/>
    </source>
</evidence>
<dbReference type="PANTHER" id="PTHR24304">
    <property type="entry name" value="CYTOCHROME P450 FAMILY 7"/>
    <property type="match status" value="1"/>
</dbReference>
<dbReference type="GO" id="GO:0020037">
    <property type="term" value="F:heme binding"/>
    <property type="evidence" value="ECO:0007669"/>
    <property type="project" value="InterPro"/>
</dbReference>
<feature type="binding site" description="axial binding residue" evidence="6">
    <location>
        <position position="319"/>
    </location>
    <ligand>
        <name>heme</name>
        <dbReference type="ChEBI" id="CHEBI:30413"/>
    </ligand>
    <ligandPart>
        <name>Fe</name>
        <dbReference type="ChEBI" id="CHEBI:18248"/>
    </ligandPart>
</feature>
<evidence type="ECO:0000313" key="9">
    <source>
        <dbReference type="Proteomes" id="UP000053820"/>
    </source>
</evidence>
<reference evidence="8 9" key="1">
    <citation type="submission" date="2014-04" db="EMBL/GenBank/DDBJ databases">
        <title>Evolutionary Origins and Diversification of the Mycorrhizal Mutualists.</title>
        <authorList>
            <consortium name="DOE Joint Genome Institute"/>
            <consortium name="Mycorrhizal Genomics Consortium"/>
            <person name="Kohler A."/>
            <person name="Kuo A."/>
            <person name="Nagy L.G."/>
            <person name="Floudas D."/>
            <person name="Copeland A."/>
            <person name="Barry K.W."/>
            <person name="Cichocki N."/>
            <person name="Veneault-Fourrey C."/>
            <person name="LaButti K."/>
            <person name="Lindquist E.A."/>
            <person name="Lipzen A."/>
            <person name="Lundell T."/>
            <person name="Morin E."/>
            <person name="Murat C."/>
            <person name="Riley R."/>
            <person name="Ohm R."/>
            <person name="Sun H."/>
            <person name="Tunlid A."/>
            <person name="Henrissat B."/>
            <person name="Grigoriev I.V."/>
            <person name="Hibbett D.S."/>
            <person name="Martin F."/>
        </authorList>
    </citation>
    <scope>NUCLEOTIDE SEQUENCE [LARGE SCALE GENOMIC DNA]</scope>
    <source>
        <strain evidence="8 9">MD-312</strain>
    </source>
</reference>
<dbReference type="EMBL" id="KN839905">
    <property type="protein sequence ID" value="KIJ58905.1"/>
    <property type="molecule type" value="Genomic_DNA"/>
</dbReference>
<evidence type="ECO:0000256" key="3">
    <source>
        <dbReference type="ARBA" id="ARBA00022617"/>
    </source>
</evidence>
<keyword evidence="4 6" id="KW-0479">Metal-binding</keyword>
<dbReference type="HOGENOM" id="CLU_033574_1_0_1"/>
<dbReference type="InterPro" id="IPR001128">
    <property type="entry name" value="Cyt_P450"/>
</dbReference>
<dbReference type="Gene3D" id="1.10.630.10">
    <property type="entry name" value="Cytochrome P450"/>
    <property type="match status" value="1"/>
</dbReference>
<dbReference type="Proteomes" id="UP000053820">
    <property type="component" value="Unassembled WGS sequence"/>
</dbReference>
<sequence length="380" mass="42902">MAHFIRSEVLEQCESSALVHHGSGSDYRLSVYPIMIGDVSQIIRTWGKEGVLDPFANVYQVVFALSMRLGTCNEFCDDPEKVEALMRIFADLEAGSKPTSVILPWMPTPSRLRRTFAGAKLYRMISVVVEKRKREERREDDPLQVLIDKKFSLVEITRFIAMTLFAAVTNTGNVFCWVLIYLEVHQKWKTAVQNEIAELIRINRSSRGSEDIGEVLARAGMTGLDEATPILGQCIDEVLRMIFSGTFMRRNIGPDLTVDGTCISQGTFLMFPTGDLHFDETLFPDPYMFDPTRFSADGIEARKEKGINFLGWGAARHVCVGKRAAMMMMKTIVALMMGTFEIEVVGENGVRLEAAPRMRQDMLFKVCPSAEKVRLKYQLI</sequence>
<keyword evidence="9" id="KW-1185">Reference proteome</keyword>
<evidence type="ECO:0008006" key="10">
    <source>
        <dbReference type="Google" id="ProtNLM"/>
    </source>
</evidence>
<comment type="similarity">
    <text evidence="2">Belongs to the cytochrome P450 family.</text>
</comment>
<dbReference type="InterPro" id="IPR002403">
    <property type="entry name" value="Cyt_P450_E_grp-IV"/>
</dbReference>
<comment type="cofactor">
    <cofactor evidence="1 6">
        <name>heme</name>
        <dbReference type="ChEBI" id="CHEBI:30413"/>
    </cofactor>
</comment>
<evidence type="ECO:0000256" key="1">
    <source>
        <dbReference type="ARBA" id="ARBA00001971"/>
    </source>
</evidence>
<name>A0A0C9VML8_9AGAM</name>
<dbReference type="GO" id="GO:0005506">
    <property type="term" value="F:iron ion binding"/>
    <property type="evidence" value="ECO:0007669"/>
    <property type="project" value="InterPro"/>
</dbReference>
<dbReference type="CDD" id="cd00302">
    <property type="entry name" value="cytochrome_P450"/>
    <property type="match status" value="1"/>
</dbReference>
<dbReference type="OrthoDB" id="1055148at2759"/>
<dbReference type="GO" id="GO:0004497">
    <property type="term" value="F:monooxygenase activity"/>
    <property type="evidence" value="ECO:0007669"/>
    <property type="project" value="InterPro"/>
</dbReference>
<evidence type="ECO:0000256" key="7">
    <source>
        <dbReference type="SAM" id="Phobius"/>
    </source>
</evidence>
<evidence type="ECO:0000256" key="2">
    <source>
        <dbReference type="ARBA" id="ARBA00010617"/>
    </source>
</evidence>
<keyword evidence="3 6" id="KW-0349">Heme</keyword>
<keyword evidence="5 6" id="KW-0408">Iron</keyword>
<dbReference type="AlphaFoldDB" id="A0A0C9VML8"/>
<evidence type="ECO:0000256" key="4">
    <source>
        <dbReference type="ARBA" id="ARBA00022723"/>
    </source>
</evidence>
<evidence type="ECO:0000313" key="8">
    <source>
        <dbReference type="EMBL" id="KIJ58905.1"/>
    </source>
</evidence>
<evidence type="ECO:0000256" key="5">
    <source>
        <dbReference type="ARBA" id="ARBA00023004"/>
    </source>
</evidence>
<dbReference type="SUPFAM" id="SSF48264">
    <property type="entry name" value="Cytochrome P450"/>
    <property type="match status" value="1"/>
</dbReference>
<keyword evidence="7" id="KW-1133">Transmembrane helix</keyword>
<dbReference type="PANTHER" id="PTHR24304:SF2">
    <property type="entry name" value="24-HYDROXYCHOLESTEROL 7-ALPHA-HYDROXYLASE"/>
    <property type="match status" value="1"/>
</dbReference>
<dbReference type="InterPro" id="IPR050529">
    <property type="entry name" value="CYP450_sterol_14alpha_dmase"/>
</dbReference>
<keyword evidence="7" id="KW-0472">Membrane</keyword>
<organism evidence="8 9">
    <name type="scientific">Hydnomerulius pinastri MD-312</name>
    <dbReference type="NCBI Taxonomy" id="994086"/>
    <lineage>
        <taxon>Eukaryota</taxon>
        <taxon>Fungi</taxon>
        <taxon>Dikarya</taxon>
        <taxon>Basidiomycota</taxon>
        <taxon>Agaricomycotina</taxon>
        <taxon>Agaricomycetes</taxon>
        <taxon>Agaricomycetidae</taxon>
        <taxon>Boletales</taxon>
        <taxon>Boletales incertae sedis</taxon>
        <taxon>Leucogyrophana</taxon>
    </lineage>
</organism>
<keyword evidence="7" id="KW-0812">Transmembrane</keyword>
<feature type="transmembrane region" description="Helical" evidence="7">
    <location>
        <begin position="159"/>
        <end position="182"/>
    </location>
</feature>
<proteinExistence type="inferred from homology"/>
<protein>
    <recommendedName>
        <fullName evidence="10">Cytochrome P450</fullName>
    </recommendedName>
</protein>
<accession>A0A0C9VML8</accession>
<dbReference type="GO" id="GO:0016705">
    <property type="term" value="F:oxidoreductase activity, acting on paired donors, with incorporation or reduction of molecular oxygen"/>
    <property type="evidence" value="ECO:0007669"/>
    <property type="project" value="InterPro"/>
</dbReference>
<dbReference type="PRINTS" id="PR00465">
    <property type="entry name" value="EP450IV"/>
</dbReference>